<keyword evidence="1" id="KW-0812">Transmembrane</keyword>
<protein>
    <submittedName>
        <fullName evidence="2">Uncharacterized protein</fullName>
    </submittedName>
</protein>
<dbReference type="KEGG" id="dpx:DAPPUDRAFT_233642"/>
<keyword evidence="1" id="KW-0472">Membrane</keyword>
<dbReference type="Proteomes" id="UP000000305">
    <property type="component" value="Unassembled WGS sequence"/>
</dbReference>
<reference evidence="2 3" key="1">
    <citation type="journal article" date="2011" name="Science">
        <title>The ecoresponsive genome of Daphnia pulex.</title>
        <authorList>
            <person name="Colbourne J.K."/>
            <person name="Pfrender M.E."/>
            <person name="Gilbert D."/>
            <person name="Thomas W.K."/>
            <person name="Tucker A."/>
            <person name="Oakley T.H."/>
            <person name="Tokishita S."/>
            <person name="Aerts A."/>
            <person name="Arnold G.J."/>
            <person name="Basu M.K."/>
            <person name="Bauer D.J."/>
            <person name="Caceres C.E."/>
            <person name="Carmel L."/>
            <person name="Casola C."/>
            <person name="Choi J.H."/>
            <person name="Detter J.C."/>
            <person name="Dong Q."/>
            <person name="Dusheyko S."/>
            <person name="Eads B.D."/>
            <person name="Frohlich T."/>
            <person name="Geiler-Samerotte K.A."/>
            <person name="Gerlach D."/>
            <person name="Hatcher P."/>
            <person name="Jogdeo S."/>
            <person name="Krijgsveld J."/>
            <person name="Kriventseva E.V."/>
            <person name="Kultz D."/>
            <person name="Laforsch C."/>
            <person name="Lindquist E."/>
            <person name="Lopez J."/>
            <person name="Manak J.R."/>
            <person name="Muller J."/>
            <person name="Pangilinan J."/>
            <person name="Patwardhan R.P."/>
            <person name="Pitluck S."/>
            <person name="Pritham E.J."/>
            <person name="Rechtsteiner A."/>
            <person name="Rho M."/>
            <person name="Rogozin I.B."/>
            <person name="Sakarya O."/>
            <person name="Salamov A."/>
            <person name="Schaack S."/>
            <person name="Shapiro H."/>
            <person name="Shiga Y."/>
            <person name="Skalitzky C."/>
            <person name="Smith Z."/>
            <person name="Souvorov A."/>
            <person name="Sung W."/>
            <person name="Tang Z."/>
            <person name="Tsuchiya D."/>
            <person name="Tu H."/>
            <person name="Vos H."/>
            <person name="Wang M."/>
            <person name="Wolf Y.I."/>
            <person name="Yamagata H."/>
            <person name="Yamada T."/>
            <person name="Ye Y."/>
            <person name="Shaw J.R."/>
            <person name="Andrews J."/>
            <person name="Crease T.J."/>
            <person name="Tang H."/>
            <person name="Lucas S.M."/>
            <person name="Robertson H.M."/>
            <person name="Bork P."/>
            <person name="Koonin E.V."/>
            <person name="Zdobnov E.M."/>
            <person name="Grigoriev I.V."/>
            <person name="Lynch M."/>
            <person name="Boore J.L."/>
        </authorList>
    </citation>
    <scope>NUCLEOTIDE SEQUENCE [LARGE SCALE GENOMIC DNA]</scope>
</reference>
<feature type="transmembrane region" description="Helical" evidence="1">
    <location>
        <begin position="44"/>
        <end position="64"/>
    </location>
</feature>
<keyword evidence="1" id="KW-1133">Transmembrane helix</keyword>
<sequence>MLIQLIRLCFVKASETTKLDETLISFFWILFFYLRPMVSQICLVVWIALTLPYVIQLISLVAGLNSAMRLEEMPSPYTTVLIIKT</sequence>
<accession>E9FVC4</accession>
<gene>
    <name evidence="2" type="ORF">DAPPUDRAFT_233642</name>
</gene>
<evidence type="ECO:0000313" key="3">
    <source>
        <dbReference type="Proteomes" id="UP000000305"/>
    </source>
</evidence>
<keyword evidence="3" id="KW-1185">Reference proteome</keyword>
<name>E9FVC4_DAPPU</name>
<proteinExistence type="predicted"/>
<evidence type="ECO:0000256" key="1">
    <source>
        <dbReference type="SAM" id="Phobius"/>
    </source>
</evidence>
<dbReference type="EMBL" id="GL732525">
    <property type="protein sequence ID" value="EFX89133.1"/>
    <property type="molecule type" value="Genomic_DNA"/>
</dbReference>
<dbReference type="AlphaFoldDB" id="E9FVC4"/>
<dbReference type="InParanoid" id="E9FVC4"/>
<organism evidence="2 3">
    <name type="scientific">Daphnia pulex</name>
    <name type="common">Water flea</name>
    <dbReference type="NCBI Taxonomy" id="6669"/>
    <lineage>
        <taxon>Eukaryota</taxon>
        <taxon>Metazoa</taxon>
        <taxon>Ecdysozoa</taxon>
        <taxon>Arthropoda</taxon>
        <taxon>Crustacea</taxon>
        <taxon>Branchiopoda</taxon>
        <taxon>Diplostraca</taxon>
        <taxon>Cladocera</taxon>
        <taxon>Anomopoda</taxon>
        <taxon>Daphniidae</taxon>
        <taxon>Daphnia</taxon>
    </lineage>
</organism>
<dbReference type="HOGENOM" id="CLU_2514952_0_0_1"/>
<evidence type="ECO:0000313" key="2">
    <source>
        <dbReference type="EMBL" id="EFX89133.1"/>
    </source>
</evidence>